<keyword evidence="2" id="KW-0805">Transcription regulation</keyword>
<sequence>MAKVTMQDIADHLGISKNSVSQALRNKKGVSDATKKEVIAAAASLGYHYEERATKQHFILFATEFALSQTSFFGEIVKSIQDKCSDLNGQLTIQEIRQEHIETLTIPVDLALYDGIIVLSHSDNRYIKKLIDSQLPTVIVDHHDPLLAADAILTKNTDGVFSAVALLHEHQYQTIGFIGDITFSPSYLERYRGFKRALEHFSLPFASEFIITEIEESQGALFTKLNQLKTQPDAWFCANSGLAFMLNSYLQSKGLIIPKDIAIICFDNTEFTRMSQPKITNVATDLTFMGELAVDTLLDRTAYPSAPFVHKQIVPSMTLYDSI</sequence>
<dbReference type="InterPro" id="IPR028082">
    <property type="entry name" value="Peripla_BP_I"/>
</dbReference>
<dbReference type="SMART" id="SM00354">
    <property type="entry name" value="HTH_LACI"/>
    <property type="match status" value="1"/>
</dbReference>
<protein>
    <submittedName>
        <fullName evidence="6">LacI family DNA-binding transcriptional regulator</fullName>
    </submittedName>
</protein>
<dbReference type="Pfam" id="PF00356">
    <property type="entry name" value="LacI"/>
    <property type="match status" value="1"/>
</dbReference>
<evidence type="ECO:0000256" key="1">
    <source>
        <dbReference type="ARBA" id="ARBA00022491"/>
    </source>
</evidence>
<dbReference type="EMBL" id="JAEEGA010000021">
    <property type="protein sequence ID" value="MBP1044023.1"/>
    <property type="molecule type" value="Genomic_DNA"/>
</dbReference>
<keyword evidence="7" id="KW-1185">Reference proteome</keyword>
<proteinExistence type="predicted"/>
<feature type="domain" description="HTH lacI-type" evidence="5">
    <location>
        <begin position="4"/>
        <end position="56"/>
    </location>
</feature>
<dbReference type="PANTHER" id="PTHR30146:SF148">
    <property type="entry name" value="HTH-TYPE TRANSCRIPTIONAL REPRESSOR PURR-RELATED"/>
    <property type="match status" value="1"/>
</dbReference>
<dbReference type="Pfam" id="PF13377">
    <property type="entry name" value="Peripla_BP_3"/>
    <property type="match status" value="1"/>
</dbReference>
<dbReference type="Proteomes" id="UP000674938">
    <property type="component" value="Unassembled WGS sequence"/>
</dbReference>
<dbReference type="SUPFAM" id="SSF47413">
    <property type="entry name" value="lambda repressor-like DNA-binding domains"/>
    <property type="match status" value="1"/>
</dbReference>
<name>A0A940SZ37_9ENTE</name>
<dbReference type="SUPFAM" id="SSF53822">
    <property type="entry name" value="Periplasmic binding protein-like I"/>
    <property type="match status" value="1"/>
</dbReference>
<reference evidence="6" key="1">
    <citation type="submission" date="2020-12" db="EMBL/GenBank/DDBJ databases">
        <title>Vagococcus allomyrinae sp. nov. and Enterococcus lavae sp. nov., isolated from the larvae of Allomyrina dichotoma.</title>
        <authorList>
            <person name="Lee S.D."/>
        </authorList>
    </citation>
    <scope>NUCLEOTIDE SEQUENCE</scope>
    <source>
        <strain evidence="6">BWB3-3</strain>
    </source>
</reference>
<dbReference type="PANTHER" id="PTHR30146">
    <property type="entry name" value="LACI-RELATED TRANSCRIPTIONAL REPRESSOR"/>
    <property type="match status" value="1"/>
</dbReference>
<evidence type="ECO:0000256" key="3">
    <source>
        <dbReference type="ARBA" id="ARBA00023125"/>
    </source>
</evidence>
<organism evidence="6 7">
    <name type="scientific">Vagococcus allomyrinae</name>
    <dbReference type="NCBI Taxonomy" id="2794353"/>
    <lineage>
        <taxon>Bacteria</taxon>
        <taxon>Bacillati</taxon>
        <taxon>Bacillota</taxon>
        <taxon>Bacilli</taxon>
        <taxon>Lactobacillales</taxon>
        <taxon>Enterococcaceae</taxon>
        <taxon>Vagococcus</taxon>
    </lineage>
</organism>
<dbReference type="PROSITE" id="PS50932">
    <property type="entry name" value="HTH_LACI_2"/>
    <property type="match status" value="1"/>
</dbReference>
<keyword evidence="4" id="KW-0804">Transcription</keyword>
<dbReference type="CDD" id="cd01392">
    <property type="entry name" value="HTH_LacI"/>
    <property type="match status" value="1"/>
</dbReference>
<dbReference type="InterPro" id="IPR000843">
    <property type="entry name" value="HTH_LacI"/>
</dbReference>
<evidence type="ECO:0000256" key="2">
    <source>
        <dbReference type="ARBA" id="ARBA00023015"/>
    </source>
</evidence>
<dbReference type="Gene3D" id="3.40.50.2300">
    <property type="match status" value="2"/>
</dbReference>
<evidence type="ECO:0000313" key="7">
    <source>
        <dbReference type="Proteomes" id="UP000674938"/>
    </source>
</evidence>
<keyword evidence="3 6" id="KW-0238">DNA-binding</keyword>
<gene>
    <name evidence="6" type="ORF">I6N95_23725</name>
</gene>
<keyword evidence="1" id="KW-0678">Repressor</keyword>
<accession>A0A940SZ37</accession>
<dbReference type="GO" id="GO:0003700">
    <property type="term" value="F:DNA-binding transcription factor activity"/>
    <property type="evidence" value="ECO:0007669"/>
    <property type="project" value="TreeGrafter"/>
</dbReference>
<evidence type="ECO:0000256" key="4">
    <source>
        <dbReference type="ARBA" id="ARBA00023163"/>
    </source>
</evidence>
<evidence type="ECO:0000259" key="5">
    <source>
        <dbReference type="PROSITE" id="PS50932"/>
    </source>
</evidence>
<dbReference type="AlphaFoldDB" id="A0A940SZ37"/>
<evidence type="ECO:0000313" key="6">
    <source>
        <dbReference type="EMBL" id="MBP1044023.1"/>
    </source>
</evidence>
<comment type="caution">
    <text evidence="6">The sequence shown here is derived from an EMBL/GenBank/DDBJ whole genome shotgun (WGS) entry which is preliminary data.</text>
</comment>
<dbReference type="GO" id="GO:0000976">
    <property type="term" value="F:transcription cis-regulatory region binding"/>
    <property type="evidence" value="ECO:0007669"/>
    <property type="project" value="TreeGrafter"/>
</dbReference>
<dbReference type="Gene3D" id="1.10.260.40">
    <property type="entry name" value="lambda repressor-like DNA-binding domains"/>
    <property type="match status" value="1"/>
</dbReference>
<dbReference type="InterPro" id="IPR046335">
    <property type="entry name" value="LacI/GalR-like_sensor"/>
</dbReference>
<dbReference type="InterPro" id="IPR010982">
    <property type="entry name" value="Lambda_DNA-bd_dom_sf"/>
</dbReference>